<evidence type="ECO:0000256" key="1">
    <source>
        <dbReference type="SAM" id="SignalP"/>
    </source>
</evidence>
<reference evidence="2 3" key="1">
    <citation type="submission" date="2020-10" db="EMBL/GenBank/DDBJ databases">
        <title>Nocardioides sp. isolated from sludge.</title>
        <authorList>
            <person name="Zhang X."/>
        </authorList>
    </citation>
    <scope>NUCLEOTIDE SEQUENCE [LARGE SCALE GENOMIC DNA]</scope>
    <source>
        <strain evidence="2 3">Y6</strain>
    </source>
</reference>
<evidence type="ECO:0000313" key="2">
    <source>
        <dbReference type="EMBL" id="MBE7323921.1"/>
    </source>
</evidence>
<keyword evidence="1" id="KW-0732">Signal</keyword>
<comment type="caution">
    <text evidence="2">The sequence shown here is derived from an EMBL/GenBank/DDBJ whole genome shotgun (WGS) entry which is preliminary data.</text>
</comment>
<organism evidence="2 3">
    <name type="scientific">Nocardioides malaquae</name>
    <dbReference type="NCBI Taxonomy" id="2773426"/>
    <lineage>
        <taxon>Bacteria</taxon>
        <taxon>Bacillati</taxon>
        <taxon>Actinomycetota</taxon>
        <taxon>Actinomycetes</taxon>
        <taxon>Propionibacteriales</taxon>
        <taxon>Nocardioidaceae</taxon>
        <taxon>Nocardioides</taxon>
    </lineage>
</organism>
<sequence>MAAMRVQTPGLLCLLVLALGAPSDVAEGGFQSHMSGMDAKKVRVWY</sequence>
<evidence type="ECO:0000313" key="3">
    <source>
        <dbReference type="Proteomes" id="UP000756387"/>
    </source>
</evidence>
<feature type="chain" id="PRO_5047327981" evidence="1">
    <location>
        <begin position="27"/>
        <end position="46"/>
    </location>
</feature>
<keyword evidence="3" id="KW-1185">Reference proteome</keyword>
<dbReference type="RefSeq" id="WP_193637231.1">
    <property type="nucleotide sequence ID" value="NZ_JADCSA010000003.1"/>
</dbReference>
<gene>
    <name evidence="2" type="ORF">IEQ44_04560</name>
</gene>
<dbReference type="EMBL" id="JADCSA010000003">
    <property type="protein sequence ID" value="MBE7323921.1"/>
    <property type="molecule type" value="Genomic_DNA"/>
</dbReference>
<proteinExistence type="predicted"/>
<name>A0ABR9RQT3_9ACTN</name>
<accession>A0ABR9RQT3</accession>
<feature type="signal peptide" evidence="1">
    <location>
        <begin position="1"/>
        <end position="26"/>
    </location>
</feature>
<dbReference type="Proteomes" id="UP000756387">
    <property type="component" value="Unassembled WGS sequence"/>
</dbReference>
<protein>
    <submittedName>
        <fullName evidence="2">Uncharacterized protein</fullName>
    </submittedName>
</protein>